<name>S9QGC2_9RHOB</name>
<evidence type="ECO:0000259" key="1">
    <source>
        <dbReference type="Pfam" id="PF00188"/>
    </source>
</evidence>
<gene>
    <name evidence="2" type="ORF">Salmuc_04194</name>
</gene>
<feature type="domain" description="SCP" evidence="1">
    <location>
        <begin position="63"/>
        <end position="166"/>
    </location>
</feature>
<dbReference type="Pfam" id="PF00188">
    <property type="entry name" value="CAP"/>
    <property type="match status" value="1"/>
</dbReference>
<dbReference type="InterPro" id="IPR035940">
    <property type="entry name" value="CAP_sf"/>
</dbReference>
<dbReference type="CDD" id="cd05379">
    <property type="entry name" value="CAP_bacterial"/>
    <property type="match status" value="1"/>
</dbReference>
<dbReference type="PANTHER" id="PTHR31157">
    <property type="entry name" value="SCP DOMAIN-CONTAINING PROTEIN"/>
    <property type="match status" value="1"/>
</dbReference>
<accession>S9QGC2</accession>
<evidence type="ECO:0000313" key="3">
    <source>
        <dbReference type="Proteomes" id="UP000015347"/>
    </source>
</evidence>
<dbReference type="Gene3D" id="3.40.33.10">
    <property type="entry name" value="CAP"/>
    <property type="match status" value="1"/>
</dbReference>
<dbReference type="SUPFAM" id="SSF55797">
    <property type="entry name" value="PR-1-like"/>
    <property type="match status" value="1"/>
</dbReference>
<dbReference type="eggNOG" id="COG2340">
    <property type="taxonomic scope" value="Bacteria"/>
</dbReference>
<dbReference type="OrthoDB" id="9811255at2"/>
<dbReference type="PANTHER" id="PTHR31157:SF1">
    <property type="entry name" value="SCP DOMAIN-CONTAINING PROTEIN"/>
    <property type="match status" value="1"/>
</dbReference>
<proteinExistence type="predicted"/>
<dbReference type="EMBL" id="APVH01000038">
    <property type="protein sequence ID" value="EPX78613.1"/>
    <property type="molecule type" value="Genomic_DNA"/>
</dbReference>
<dbReference type="Proteomes" id="UP000015347">
    <property type="component" value="Unassembled WGS sequence"/>
</dbReference>
<dbReference type="AlphaFoldDB" id="S9QGC2"/>
<dbReference type="STRING" id="1123237.Salmuc_04194"/>
<keyword evidence="3" id="KW-1185">Reference proteome</keyword>
<protein>
    <submittedName>
        <fullName evidence="2">Allergen V5/Tpx-1 related protein</fullName>
    </submittedName>
</protein>
<dbReference type="RefSeq" id="WP_020040465.1">
    <property type="nucleotide sequence ID" value="NZ_KE557279.1"/>
</dbReference>
<reference evidence="3" key="1">
    <citation type="journal article" date="2014" name="Stand. Genomic Sci.">
        <title>Genome sequence of the exopolysaccharide-producing Salipiger mucosus type strain (DSM 16094(T)), a moderately halophilic member of the Roseobacter clade.</title>
        <authorList>
            <person name="Riedel T."/>
            <person name="Spring S."/>
            <person name="Fiebig A."/>
            <person name="Petersen J."/>
            <person name="Kyrpides N.C."/>
            <person name="Goker M."/>
            <person name="Klenk H.P."/>
        </authorList>
    </citation>
    <scope>NUCLEOTIDE SEQUENCE [LARGE SCALE GENOMIC DNA]</scope>
    <source>
        <strain evidence="3">DSM 16094</strain>
    </source>
</reference>
<sequence length="176" mass="18853">MRLALAALVMIPLAACVEVDVRDDAPTGSSSRPAVSSSESAHAEYLYREQGAAPDAQVNPGQAFNDYRAANGLPRLARSSQLTAAAAAQARDMARMDQLTHEGANGSSVGDRARAQGYDYATVAENVAWTPRGFPTVMEVWNNSSGHRANMLKRNVTQYGIARSGDYWALVVGRPK</sequence>
<organism evidence="2 3">
    <name type="scientific">Salipiger mucosus DSM 16094</name>
    <dbReference type="NCBI Taxonomy" id="1123237"/>
    <lineage>
        <taxon>Bacteria</taxon>
        <taxon>Pseudomonadati</taxon>
        <taxon>Pseudomonadota</taxon>
        <taxon>Alphaproteobacteria</taxon>
        <taxon>Rhodobacterales</taxon>
        <taxon>Roseobacteraceae</taxon>
        <taxon>Salipiger</taxon>
    </lineage>
</organism>
<dbReference type="InterPro" id="IPR014044">
    <property type="entry name" value="CAP_dom"/>
</dbReference>
<comment type="caution">
    <text evidence="2">The sequence shown here is derived from an EMBL/GenBank/DDBJ whole genome shotgun (WGS) entry which is preliminary data.</text>
</comment>
<dbReference type="HOGENOM" id="CLU_048111_3_3_5"/>
<evidence type="ECO:0000313" key="2">
    <source>
        <dbReference type="EMBL" id="EPX78613.1"/>
    </source>
</evidence>